<proteinExistence type="predicted"/>
<dbReference type="EMBL" id="VIGV01000004">
    <property type="protein sequence ID" value="TWS23643.1"/>
    <property type="molecule type" value="Genomic_DNA"/>
</dbReference>
<keyword evidence="3" id="KW-0238">DNA-binding</keyword>
<dbReference type="PANTHER" id="PTHR30204">
    <property type="entry name" value="REDOX-CYCLING DRUG-SENSING TRANSCRIPTIONAL ACTIVATOR SOXR"/>
    <property type="match status" value="1"/>
</dbReference>
<dbReference type="InterPro" id="IPR047057">
    <property type="entry name" value="MerR_fam"/>
</dbReference>
<name>A0A5C5RMB5_9ACTN</name>
<organism evidence="6 7">
    <name type="scientific">Tsukamurella sputi</name>
    <dbReference type="NCBI Taxonomy" id="2591848"/>
    <lineage>
        <taxon>Bacteria</taxon>
        <taxon>Bacillati</taxon>
        <taxon>Actinomycetota</taxon>
        <taxon>Actinomycetes</taxon>
        <taxon>Mycobacteriales</taxon>
        <taxon>Tsukamurellaceae</taxon>
        <taxon>Tsukamurella</taxon>
    </lineage>
</organism>
<protein>
    <submittedName>
        <fullName evidence="6">MerR family transcriptional regulator</fullName>
    </submittedName>
</protein>
<dbReference type="PANTHER" id="PTHR30204:SF69">
    <property type="entry name" value="MERR-FAMILY TRANSCRIPTIONAL REGULATOR"/>
    <property type="match status" value="1"/>
</dbReference>
<dbReference type="Proteomes" id="UP000319792">
    <property type="component" value="Unassembled WGS sequence"/>
</dbReference>
<reference evidence="6 7" key="2">
    <citation type="submission" date="2019-08" db="EMBL/GenBank/DDBJ databases">
        <title>Tsukamurella conjunctivitidis sp. nov., Tsukamurella assacharolytica sp. nov. and Tsukamurella sputae sp. nov. isolated from patients with conjunctivitis, bacteraemia (lymphoma) and respiratory infection (sputum) in Hong Kong.</title>
        <authorList>
            <person name="Fok K.M.N."/>
            <person name="Fong J.Y.H."/>
        </authorList>
    </citation>
    <scope>NUCLEOTIDE SEQUENCE [LARGE SCALE GENOMIC DNA]</scope>
    <source>
        <strain evidence="6 7">HKU70</strain>
    </source>
</reference>
<dbReference type="AlphaFoldDB" id="A0A5C5RMB5"/>
<evidence type="ECO:0000313" key="7">
    <source>
        <dbReference type="Proteomes" id="UP000319792"/>
    </source>
</evidence>
<keyword evidence="2" id="KW-0805">Transcription regulation</keyword>
<comment type="caution">
    <text evidence="6">The sequence shown here is derived from an EMBL/GenBank/DDBJ whole genome shotgun (WGS) entry which is preliminary data.</text>
</comment>
<evidence type="ECO:0000256" key="3">
    <source>
        <dbReference type="ARBA" id="ARBA00023125"/>
    </source>
</evidence>
<dbReference type="Gene3D" id="1.10.1660.10">
    <property type="match status" value="1"/>
</dbReference>
<accession>A0A5C5RMB5</accession>
<keyword evidence="7" id="KW-1185">Reference proteome</keyword>
<dbReference type="Pfam" id="PF13411">
    <property type="entry name" value="MerR_1"/>
    <property type="match status" value="1"/>
</dbReference>
<evidence type="ECO:0000256" key="4">
    <source>
        <dbReference type="ARBA" id="ARBA00023163"/>
    </source>
</evidence>
<dbReference type="SMART" id="SM00422">
    <property type="entry name" value="HTH_MERR"/>
    <property type="match status" value="1"/>
</dbReference>
<dbReference type="InterPro" id="IPR000551">
    <property type="entry name" value="MerR-type_HTH_dom"/>
</dbReference>
<evidence type="ECO:0000259" key="5">
    <source>
        <dbReference type="PROSITE" id="PS50937"/>
    </source>
</evidence>
<feature type="domain" description="HTH merR-type" evidence="5">
    <location>
        <begin position="30"/>
        <end position="98"/>
    </location>
</feature>
<dbReference type="SUPFAM" id="SSF46955">
    <property type="entry name" value="Putative DNA-binding domain"/>
    <property type="match status" value="1"/>
</dbReference>
<dbReference type="InterPro" id="IPR009061">
    <property type="entry name" value="DNA-bd_dom_put_sf"/>
</dbReference>
<reference evidence="6 7" key="1">
    <citation type="submission" date="2019-06" db="EMBL/GenBank/DDBJ databases">
        <authorList>
            <person name="Teng J.L.L."/>
            <person name="Lee H.H."/>
            <person name="Lau S.K.P."/>
            <person name="Woo P.C.Y."/>
        </authorList>
    </citation>
    <scope>NUCLEOTIDE SEQUENCE [LARGE SCALE GENOMIC DNA]</scope>
    <source>
        <strain evidence="6 7">HKU70</strain>
    </source>
</reference>
<dbReference type="PROSITE" id="PS50937">
    <property type="entry name" value="HTH_MERR_2"/>
    <property type="match status" value="1"/>
</dbReference>
<evidence type="ECO:0000256" key="2">
    <source>
        <dbReference type="ARBA" id="ARBA00023015"/>
    </source>
</evidence>
<sequence length="153" mass="16683">MGGDHDRAELLLIRHTESMNSDINVIVKPGLRMRDLCARTGATPRMIRHYEATGILAPGRESNGYRIFTEEDVRTVADARCLIEAGLSAAETAELIGIVCGDGPQASGELDVALLRIAERRTVLDERIAQLVAAATKLDELRDYVVGVRGITR</sequence>
<dbReference type="GO" id="GO:0003677">
    <property type="term" value="F:DNA binding"/>
    <property type="evidence" value="ECO:0007669"/>
    <property type="project" value="UniProtKB-KW"/>
</dbReference>
<gene>
    <name evidence="6" type="ORF">FK268_15375</name>
</gene>
<dbReference type="GO" id="GO:0003700">
    <property type="term" value="F:DNA-binding transcription factor activity"/>
    <property type="evidence" value="ECO:0007669"/>
    <property type="project" value="InterPro"/>
</dbReference>
<evidence type="ECO:0000256" key="1">
    <source>
        <dbReference type="ARBA" id="ARBA00022491"/>
    </source>
</evidence>
<evidence type="ECO:0000313" key="6">
    <source>
        <dbReference type="EMBL" id="TWS23643.1"/>
    </source>
</evidence>
<keyword evidence="4" id="KW-0804">Transcription</keyword>
<keyword evidence="1" id="KW-0678">Repressor</keyword>